<evidence type="ECO:0000256" key="9">
    <source>
        <dbReference type="ARBA" id="ARBA00022840"/>
    </source>
</evidence>
<keyword evidence="5" id="KW-0808">Transferase</keyword>
<keyword evidence="9" id="KW-0067">ATP-binding</keyword>
<proteinExistence type="inferred from homology"/>
<name>A0AAW1P6F7_9CHLO</name>
<dbReference type="SUPFAM" id="SSF53613">
    <property type="entry name" value="Ribokinase-like"/>
    <property type="match status" value="1"/>
</dbReference>
<reference evidence="12 13" key="1">
    <citation type="journal article" date="2024" name="Nat. Commun.">
        <title>Phylogenomics reveals the evolutionary origins of lichenization in chlorophyte algae.</title>
        <authorList>
            <person name="Puginier C."/>
            <person name="Libourel C."/>
            <person name="Otte J."/>
            <person name="Skaloud P."/>
            <person name="Haon M."/>
            <person name="Grisel S."/>
            <person name="Petersen M."/>
            <person name="Berrin J.G."/>
            <person name="Delaux P.M."/>
            <person name="Dal Grande F."/>
            <person name="Keller J."/>
        </authorList>
    </citation>
    <scope>NUCLEOTIDE SEQUENCE [LARGE SCALE GENOMIC DNA]</scope>
    <source>
        <strain evidence="12 13">SAG 2036</strain>
    </source>
</reference>
<evidence type="ECO:0000256" key="1">
    <source>
        <dbReference type="ARBA" id="ARBA00001771"/>
    </source>
</evidence>
<comment type="cofactor">
    <cofactor evidence="2">
        <name>Mg(2+)</name>
        <dbReference type="ChEBI" id="CHEBI:18420"/>
    </cofactor>
</comment>
<dbReference type="InterPro" id="IPR000417">
    <property type="entry name" value="Hyethyz_kinase"/>
</dbReference>
<evidence type="ECO:0000256" key="7">
    <source>
        <dbReference type="ARBA" id="ARBA00022741"/>
    </source>
</evidence>
<evidence type="ECO:0000256" key="4">
    <source>
        <dbReference type="ARBA" id="ARBA00012129"/>
    </source>
</evidence>
<dbReference type="Gene3D" id="3.40.1190.20">
    <property type="match status" value="1"/>
</dbReference>
<dbReference type="Pfam" id="PF02110">
    <property type="entry name" value="HK"/>
    <property type="match status" value="1"/>
</dbReference>
<evidence type="ECO:0000256" key="2">
    <source>
        <dbReference type="ARBA" id="ARBA00001946"/>
    </source>
</evidence>
<evidence type="ECO:0000256" key="10">
    <source>
        <dbReference type="ARBA" id="ARBA00022842"/>
    </source>
</evidence>
<protein>
    <recommendedName>
        <fullName evidence="4">hydroxyethylthiazole kinase</fullName>
        <ecNumber evidence="4">2.7.1.50</ecNumber>
    </recommendedName>
</protein>
<dbReference type="AlphaFoldDB" id="A0AAW1P6F7"/>
<keyword evidence="11" id="KW-0784">Thiamine biosynthesis</keyword>
<dbReference type="GO" id="GO:0009228">
    <property type="term" value="P:thiamine biosynthetic process"/>
    <property type="evidence" value="ECO:0007669"/>
    <property type="project" value="UniProtKB-KW"/>
</dbReference>
<comment type="pathway">
    <text evidence="3">Cofactor biosynthesis; thiamine diphosphate biosynthesis; 4-methyl-5-(2-phosphoethyl)-thiazole from 5-(2-hydroxyethyl)-4-methylthiazole: step 1/1.</text>
</comment>
<dbReference type="GO" id="GO:0000287">
    <property type="term" value="F:magnesium ion binding"/>
    <property type="evidence" value="ECO:0007669"/>
    <property type="project" value="InterPro"/>
</dbReference>
<dbReference type="EC" id="2.7.1.50" evidence="4"/>
<dbReference type="GO" id="GO:0005524">
    <property type="term" value="F:ATP binding"/>
    <property type="evidence" value="ECO:0007669"/>
    <property type="project" value="UniProtKB-KW"/>
</dbReference>
<comment type="catalytic activity">
    <reaction evidence="1">
        <text>5-(2-hydroxyethyl)-4-methylthiazole + ATP = 4-methyl-5-(2-phosphooxyethyl)-thiazole + ADP + H(+)</text>
        <dbReference type="Rhea" id="RHEA:24212"/>
        <dbReference type="ChEBI" id="CHEBI:15378"/>
        <dbReference type="ChEBI" id="CHEBI:17957"/>
        <dbReference type="ChEBI" id="CHEBI:30616"/>
        <dbReference type="ChEBI" id="CHEBI:58296"/>
        <dbReference type="ChEBI" id="CHEBI:456216"/>
        <dbReference type="EC" id="2.7.1.50"/>
    </reaction>
</comment>
<evidence type="ECO:0000313" key="12">
    <source>
        <dbReference type="EMBL" id="KAK9806621.1"/>
    </source>
</evidence>
<evidence type="ECO:0000256" key="6">
    <source>
        <dbReference type="ARBA" id="ARBA00022723"/>
    </source>
</evidence>
<keyword evidence="13" id="KW-1185">Reference proteome</keyword>
<dbReference type="CDD" id="cd01170">
    <property type="entry name" value="THZ_kinase"/>
    <property type="match status" value="1"/>
</dbReference>
<dbReference type="PIRSF" id="PIRSF000513">
    <property type="entry name" value="Thz_kinase"/>
    <property type="match status" value="1"/>
</dbReference>
<evidence type="ECO:0000256" key="8">
    <source>
        <dbReference type="ARBA" id="ARBA00022777"/>
    </source>
</evidence>
<organism evidence="12 13">
    <name type="scientific">Symbiochloris irregularis</name>
    <dbReference type="NCBI Taxonomy" id="706552"/>
    <lineage>
        <taxon>Eukaryota</taxon>
        <taxon>Viridiplantae</taxon>
        <taxon>Chlorophyta</taxon>
        <taxon>core chlorophytes</taxon>
        <taxon>Trebouxiophyceae</taxon>
        <taxon>Trebouxiales</taxon>
        <taxon>Trebouxiaceae</taxon>
        <taxon>Symbiochloris</taxon>
    </lineage>
</organism>
<keyword evidence="7" id="KW-0547">Nucleotide-binding</keyword>
<keyword evidence="6" id="KW-0479">Metal-binding</keyword>
<keyword evidence="8" id="KW-0418">Kinase</keyword>
<dbReference type="GO" id="GO:0004417">
    <property type="term" value="F:hydroxyethylthiazole kinase activity"/>
    <property type="evidence" value="ECO:0007669"/>
    <property type="project" value="UniProtKB-EC"/>
</dbReference>
<dbReference type="NCBIfam" id="NF006830">
    <property type="entry name" value="PRK09355.1"/>
    <property type="match status" value="1"/>
</dbReference>
<dbReference type="InterPro" id="IPR029056">
    <property type="entry name" value="Ribokinase-like"/>
</dbReference>
<dbReference type="Proteomes" id="UP001465755">
    <property type="component" value="Unassembled WGS sequence"/>
</dbReference>
<dbReference type="EMBL" id="JALJOQ010000035">
    <property type="protein sequence ID" value="KAK9806621.1"/>
    <property type="molecule type" value="Genomic_DNA"/>
</dbReference>
<keyword evidence="10" id="KW-0460">Magnesium</keyword>
<evidence type="ECO:0000256" key="11">
    <source>
        <dbReference type="ARBA" id="ARBA00022977"/>
    </source>
</evidence>
<accession>A0AAW1P6F7</accession>
<evidence type="ECO:0000256" key="3">
    <source>
        <dbReference type="ARBA" id="ARBA00004868"/>
    </source>
</evidence>
<evidence type="ECO:0000313" key="13">
    <source>
        <dbReference type="Proteomes" id="UP001465755"/>
    </source>
</evidence>
<sequence>MDIMANVLLAAGASPAMVHFKEEVPEFTPKAAAVVVNVGTLNTDFLEGMLAAAEAATALSKPWVLDPIAMGGTEFRSQHILRLARMKPTLIRGNASDIMALNGAQSSSKGVDSTAKSDDALDSAKSVAAKIGSIVGITGATDWVTDGSRCMKVQNGVALMSKITATGSSVTALAAAFIAVRPDDPLLATACALCAFGVAAELASTSAQGPASLRVGLLDALHYATQDDMLALAKISAGDDH</sequence>
<comment type="caution">
    <text evidence="12">The sequence shown here is derived from an EMBL/GenBank/DDBJ whole genome shotgun (WGS) entry which is preliminary data.</text>
</comment>
<dbReference type="HAMAP" id="MF_00228">
    <property type="entry name" value="Thz_kinase"/>
    <property type="match status" value="1"/>
</dbReference>
<evidence type="ECO:0000256" key="5">
    <source>
        <dbReference type="ARBA" id="ARBA00022679"/>
    </source>
</evidence>
<gene>
    <name evidence="12" type="ORF">WJX73_000909</name>
</gene>
<dbReference type="PRINTS" id="PR01099">
    <property type="entry name" value="HYETHTZKNASE"/>
</dbReference>